<comment type="caution">
    <text evidence="1">The sequence shown here is derived from an EMBL/GenBank/DDBJ whole genome shotgun (WGS) entry which is preliminary data.</text>
</comment>
<reference evidence="1 2" key="1">
    <citation type="submission" date="2020-07" db="EMBL/GenBank/DDBJ databases">
        <title>Novel species isolated from subtropical streams in China.</title>
        <authorList>
            <person name="Lu H."/>
        </authorList>
    </citation>
    <scope>NUCLEOTIDE SEQUENCE [LARGE SCALE GENOMIC DNA]</scope>
    <source>
        <strain evidence="1 2">FT3S</strain>
    </source>
</reference>
<accession>A0A7W2EGY9</accession>
<dbReference type="RefSeq" id="WP_182216956.1">
    <property type="nucleotide sequence ID" value="NZ_JACEZS010000007.1"/>
</dbReference>
<protein>
    <submittedName>
        <fullName evidence="1">BPSL0067 family protein</fullName>
    </submittedName>
</protein>
<dbReference type="InterPro" id="IPR047746">
    <property type="entry name" value="Dae2/Tae2-like"/>
</dbReference>
<dbReference type="NCBIfam" id="NF033857">
    <property type="entry name" value="BPSL0067_fam"/>
    <property type="match status" value="1"/>
</dbReference>
<evidence type="ECO:0000313" key="1">
    <source>
        <dbReference type="EMBL" id="MBA5605728.1"/>
    </source>
</evidence>
<dbReference type="Proteomes" id="UP000566711">
    <property type="component" value="Unassembled WGS sequence"/>
</dbReference>
<dbReference type="AlphaFoldDB" id="A0A7W2EGY9"/>
<evidence type="ECO:0000313" key="2">
    <source>
        <dbReference type="Proteomes" id="UP000566711"/>
    </source>
</evidence>
<keyword evidence="2" id="KW-1185">Reference proteome</keyword>
<proteinExistence type="predicted"/>
<organism evidence="1 2">
    <name type="scientific">Rugamonas fusca</name>
    <dbReference type="NCBI Taxonomy" id="2758568"/>
    <lineage>
        <taxon>Bacteria</taxon>
        <taxon>Pseudomonadati</taxon>
        <taxon>Pseudomonadota</taxon>
        <taxon>Betaproteobacteria</taxon>
        <taxon>Burkholderiales</taxon>
        <taxon>Oxalobacteraceae</taxon>
        <taxon>Telluria group</taxon>
        <taxon>Rugamonas</taxon>
    </lineage>
</organism>
<gene>
    <name evidence="1" type="ORF">H3H36_10175</name>
</gene>
<dbReference type="EMBL" id="JACEZS010000007">
    <property type="protein sequence ID" value="MBA5605728.1"/>
    <property type="molecule type" value="Genomic_DNA"/>
</dbReference>
<sequence length="128" mass="13746">MSCVYPKAAELKDKPVVGSHQCVALVQEYAGAPTTANWRQGDAVVGNAMLKSGTAIATFVNGRYANHRHGNHAALYIKQGIGGIYIADQWKAASKTKISVRLIRSQGKDAKGNFIHASDNADAFFVIE</sequence>
<name>A0A7W2EGY9_9BURK</name>